<reference evidence="1 2" key="1">
    <citation type="submission" date="2023-03" db="EMBL/GenBank/DDBJ databases">
        <title>WGS of Gossypium arboreum.</title>
        <authorList>
            <person name="Yu D."/>
        </authorList>
    </citation>
    <scope>NUCLEOTIDE SEQUENCE [LARGE SCALE GENOMIC DNA]</scope>
    <source>
        <tissue evidence="1">Leaf</tissue>
    </source>
</reference>
<evidence type="ECO:0000313" key="1">
    <source>
        <dbReference type="EMBL" id="KAK5819357.1"/>
    </source>
</evidence>
<evidence type="ECO:0000313" key="2">
    <source>
        <dbReference type="Proteomes" id="UP001358586"/>
    </source>
</evidence>
<organism evidence="1 2">
    <name type="scientific">Gossypium arboreum</name>
    <name type="common">Tree cotton</name>
    <name type="synonym">Gossypium nanking</name>
    <dbReference type="NCBI Taxonomy" id="29729"/>
    <lineage>
        <taxon>Eukaryota</taxon>
        <taxon>Viridiplantae</taxon>
        <taxon>Streptophyta</taxon>
        <taxon>Embryophyta</taxon>
        <taxon>Tracheophyta</taxon>
        <taxon>Spermatophyta</taxon>
        <taxon>Magnoliopsida</taxon>
        <taxon>eudicotyledons</taxon>
        <taxon>Gunneridae</taxon>
        <taxon>Pentapetalae</taxon>
        <taxon>rosids</taxon>
        <taxon>malvids</taxon>
        <taxon>Malvales</taxon>
        <taxon>Malvaceae</taxon>
        <taxon>Malvoideae</taxon>
        <taxon>Gossypium</taxon>
    </lineage>
</organism>
<accession>A0ABR0PDY2</accession>
<dbReference type="Proteomes" id="UP001358586">
    <property type="component" value="Chromosome 7"/>
</dbReference>
<name>A0ABR0PDY2_GOSAR</name>
<comment type="caution">
    <text evidence="1">The sequence shown here is derived from an EMBL/GenBank/DDBJ whole genome shotgun (WGS) entry which is preliminary data.</text>
</comment>
<gene>
    <name evidence="1" type="ORF">PVK06_024347</name>
</gene>
<protein>
    <submittedName>
        <fullName evidence="1">Uncharacterized protein</fullName>
    </submittedName>
</protein>
<proteinExistence type="predicted"/>
<dbReference type="EMBL" id="JARKNE010000007">
    <property type="protein sequence ID" value="KAK5819357.1"/>
    <property type="molecule type" value="Genomic_DNA"/>
</dbReference>
<keyword evidence="2" id="KW-1185">Reference proteome</keyword>
<sequence length="370" mass="43030">MRLRLKKKVYKNLINKLQLHYLPDERRFHLIEKGKVDNEIKPQAPKGKQGKDFLAIESRQSHLNVVEKIVEDLVFERTPHLDLIYCHFFIVNDFSPTSGMKSFSHDLYCVGKSVGEVRLTRRPQNLIMFDKEFSCETLNLFDRDGNENSLTLSAKSLYICMRFERFERFDCLKVCVSKSCFLGMCDLLVKMKILLRAGTSDQNNVFKSEASFSKLSLREGEHHKFHVNRSVNNICLFDVLSLCLKTKHVNSDVLQSQNQIFDSGGCSMLWFDRFRHGSYNYNFSLLHVPTMFPVKEFPSQIEMVTIWNGFLLKREGMKITCFLFKPFVVLRFLETNLSALKAHYDDFSNGPRVLFKSDRPHALKASYGAN</sequence>